<dbReference type="FunFam" id="3.10.20.370:FF:000001">
    <property type="entry name" value="Retrovirus-related Pol polyprotein from transposon 17.6-like protein"/>
    <property type="match status" value="1"/>
</dbReference>
<dbReference type="Pfam" id="PF02992">
    <property type="entry name" value="Transposase_21"/>
    <property type="match status" value="1"/>
</dbReference>
<evidence type="ECO:0000256" key="8">
    <source>
        <dbReference type="SAM" id="MobiDB-lite"/>
    </source>
</evidence>
<feature type="domain" description="Reverse transcriptase" evidence="9">
    <location>
        <begin position="1182"/>
        <end position="1337"/>
    </location>
</feature>
<keyword evidence="14" id="KW-1185">Reference proteome</keyword>
<feature type="region of interest" description="Disordered" evidence="8">
    <location>
        <begin position="223"/>
        <end position="251"/>
    </location>
</feature>
<keyword evidence="2" id="KW-0808">Transferase</keyword>
<dbReference type="GO" id="GO:0004519">
    <property type="term" value="F:endonuclease activity"/>
    <property type="evidence" value="ECO:0007669"/>
    <property type="project" value="UniProtKB-KW"/>
</dbReference>
<protein>
    <recommendedName>
        <fullName evidence="1">RNA-directed DNA polymerase</fullName>
        <ecNumber evidence="1">2.7.7.49</ecNumber>
    </recommendedName>
</protein>
<feature type="domain" description="Retrotransposon gag" evidence="10">
    <location>
        <begin position="615"/>
        <end position="705"/>
    </location>
</feature>
<gene>
    <name evidence="13" type="ORF">QYE76_039299</name>
</gene>
<dbReference type="EC" id="2.7.7.49" evidence="1"/>
<name>A0AAD8WTR5_LOLMU</name>
<sequence>MLIEGPKQPGNDINLYMGLLKEELATLWDTPANTWDAAAEEYFPMRAALLTTVHDFLGYGYVAGQVVHGFNACVRCMDDTTYRQLDRDPGSSKTVFMGHRRWLREDDAWRKRKDLFDGQDEPRRRPRTRSGEQIDELLKNWKECPPPGKKRKAPEPLLKVWKTRSVFWDLPYWKILRVPHSLDVMHITKNVCESLLGTLLNMPEKTKDGPKARYDLQSIGIREELHAGRPNDDDDDDDDDDEAEDTQSRRKGKNAKKIEYYCPPACFTLSQKEIEQFFDCLLGVKLPYGYAGKISRYLDKAKQRFSGMKSHDCHVLMTQILPVAIRGIMDAHVRETLFGLCNFFDVISRKSVGVRQLRRLQEEIVVILCELEMYFPPAFFDVMVHLLVHIVEDIIQLGPTFLHSMMPFERMNGVIKGYVRNRARPDGSIAKGFLTEECISFCTSYLEIENPVGLPVNRHLGKLAGWGHRDGSREMHVDFKGRIADFERANLVALQHIDVVDPWVVEHKTFIAKTYSDQGQQRTDGDIIKEHNSTFTRWFKDKMLTYPIDEDSSAEEKLIFALSQGAEHNLMTFQAYDINGYTFYTEEKDMKSDYQNSGVTMESYTGIAMNEVRKKLFSISLSGKAAHWYKLLKNGDSLDWEDIVPLFYSKFYPPSEIHKDRNRIYNFWPHDGESIAQAWGRLKSLMLKCPIHELPGNVIIDNFYARLSFQDKTLLDTSCSGSFTRNKEEFKRDLLDRIQENTEGWENDKDRESAYIEKTPFPAKMKEYSVINSAVHKSEKKPREPEEQIKVEPAVAIVKDLVTENVEDGHIIFCEDASNIVSHPNKPKQASVPMLSVRIGDHCYYGLCDIGASVSAIPYELYTEIMHEIDSCELEDIDVVIQLANRETISPIGIVRDVEVLCGKIKYPADFLVLGSAASDYCPIIFGRPFLNTCGAIIDCKKEKILTKFAGESYEFNFSKFTKTPYKADLPSNDFKMEQCASIVLVPNNPLQQHLEDSESEVFRKERDELEEIFLRQPILKHDLPVEDLGTTPPPKEDPVFDLKPLPDNLKYAHIDDKKIYPVIISSKLTEFEEERLLQILKKHRGAIGYTLDDLKGISPSICQHAINMEDDAKPVVEPQRRLIPKMKDVVRNEVLRLLEAGIIYPIADSRWVSPVHCVPKKGGMTVVPNDNDELIPQRVVVGYRMCIDFRKVNKVTKKDHYPLPFIDQMLERLSKNTHFCFLDGYSGFSQIAVKAKDQEKTTFTCPYGTYAYRRMPFGLCNAPATFQRCMSAIFHGFCESIVEVFMDDFSVYGNSFDSCLRNLDKVLQRCEETNLVLNWEKCHFMVNEGIVLGHKISERGIEVDRAKVEAIEKMPYPRDVKGIRSVLGHVGFYRRFIKDFSKISKPLTNLLQKDVPFVFDDDCKEAFETLKKALTTAPIVEPPDWNLPFEIMCDASDFAVGAVLGQRVDKKLNVIHYASKTLDAAQRNYATTEKELLAVVFACDKFRSYIVDSKVTIHTDHAAIRYLMTKKDAKPRLIRWVLLLQEFDLHIVDRKGADNPVADNLSRLENIAYDPVPVNDSFPNEQLAVIKVSSRDSPWICFRSRAIMSSSRTPKDNSCKDVGNLYMEELRMHPKELMLVEGKLQIKDVQGPKGEGSLEDRMEKLEQEVFNYKKMAEREVDIFHKIVSELIAEHEKETAKLWGDILSLHDTTNKLQAQLYDIHNQNCEYENRFKHISRAASFRIPETKMSFVDGEPLSWKSEDGNSSPPSPKE</sequence>
<dbReference type="Pfam" id="PF00078">
    <property type="entry name" value="RVT_1"/>
    <property type="match status" value="1"/>
</dbReference>
<feature type="domain" description="DUF4218" evidence="11">
    <location>
        <begin position="349"/>
        <end position="447"/>
    </location>
</feature>
<evidence type="ECO:0000313" key="14">
    <source>
        <dbReference type="Proteomes" id="UP001231189"/>
    </source>
</evidence>
<dbReference type="InterPro" id="IPR005162">
    <property type="entry name" value="Retrotrans_gag_dom"/>
</dbReference>
<comment type="caution">
    <text evidence="13">The sequence shown here is derived from an EMBL/GenBank/DDBJ whole genome shotgun (WGS) entry which is preliminary data.</text>
</comment>
<organism evidence="13 14">
    <name type="scientific">Lolium multiflorum</name>
    <name type="common">Italian ryegrass</name>
    <name type="synonym">Lolium perenne subsp. multiflorum</name>
    <dbReference type="NCBI Taxonomy" id="4521"/>
    <lineage>
        <taxon>Eukaryota</taxon>
        <taxon>Viridiplantae</taxon>
        <taxon>Streptophyta</taxon>
        <taxon>Embryophyta</taxon>
        <taxon>Tracheophyta</taxon>
        <taxon>Spermatophyta</taxon>
        <taxon>Magnoliopsida</taxon>
        <taxon>Liliopsida</taxon>
        <taxon>Poales</taxon>
        <taxon>Poaceae</taxon>
        <taxon>BOP clade</taxon>
        <taxon>Pooideae</taxon>
        <taxon>Poodae</taxon>
        <taxon>Poeae</taxon>
        <taxon>Poeae Chloroplast Group 2 (Poeae type)</taxon>
        <taxon>Loliodinae</taxon>
        <taxon>Loliinae</taxon>
        <taxon>Lolium</taxon>
    </lineage>
</organism>
<dbReference type="Proteomes" id="UP001231189">
    <property type="component" value="Unassembled WGS sequence"/>
</dbReference>
<dbReference type="GO" id="GO:0003964">
    <property type="term" value="F:RNA-directed DNA polymerase activity"/>
    <property type="evidence" value="ECO:0007669"/>
    <property type="project" value="UniProtKB-KW"/>
</dbReference>
<dbReference type="InterPro" id="IPR041373">
    <property type="entry name" value="RT_RNaseH"/>
</dbReference>
<dbReference type="InterPro" id="IPR004242">
    <property type="entry name" value="Transposase_21"/>
</dbReference>
<dbReference type="GO" id="GO:0016787">
    <property type="term" value="F:hydrolase activity"/>
    <property type="evidence" value="ECO:0007669"/>
    <property type="project" value="UniProtKB-KW"/>
</dbReference>
<evidence type="ECO:0000256" key="3">
    <source>
        <dbReference type="ARBA" id="ARBA00022695"/>
    </source>
</evidence>
<dbReference type="InterPro" id="IPR025452">
    <property type="entry name" value="DUF4218"/>
</dbReference>
<dbReference type="EMBL" id="JAUUTY010000002">
    <property type="protein sequence ID" value="KAK1678451.1"/>
    <property type="molecule type" value="Genomic_DNA"/>
</dbReference>
<dbReference type="InterPro" id="IPR021109">
    <property type="entry name" value="Peptidase_aspartic_dom_sf"/>
</dbReference>
<evidence type="ECO:0000256" key="5">
    <source>
        <dbReference type="ARBA" id="ARBA00022759"/>
    </source>
</evidence>
<evidence type="ECO:0000259" key="12">
    <source>
        <dbReference type="Pfam" id="PF17917"/>
    </source>
</evidence>
<proteinExistence type="predicted"/>
<accession>A0AAD8WTR5</accession>
<feature type="domain" description="Reverse transcriptase RNase H-like" evidence="12">
    <location>
        <begin position="1425"/>
        <end position="1528"/>
    </location>
</feature>
<dbReference type="FunFam" id="3.30.70.270:FF:000026">
    <property type="entry name" value="Transposon Ty3-G Gag-Pol polyprotein"/>
    <property type="match status" value="1"/>
</dbReference>
<evidence type="ECO:0000256" key="4">
    <source>
        <dbReference type="ARBA" id="ARBA00022722"/>
    </source>
</evidence>
<evidence type="ECO:0000259" key="10">
    <source>
        <dbReference type="Pfam" id="PF03732"/>
    </source>
</evidence>
<keyword evidence="5" id="KW-0255">Endonuclease</keyword>
<dbReference type="InterPro" id="IPR000477">
    <property type="entry name" value="RT_dom"/>
</dbReference>
<reference evidence="13" key="1">
    <citation type="submission" date="2023-07" db="EMBL/GenBank/DDBJ databases">
        <title>A chromosome-level genome assembly of Lolium multiflorum.</title>
        <authorList>
            <person name="Chen Y."/>
            <person name="Copetti D."/>
            <person name="Kolliker R."/>
            <person name="Studer B."/>
        </authorList>
    </citation>
    <scope>NUCLEOTIDE SEQUENCE</scope>
    <source>
        <strain evidence="13">02402/16</strain>
        <tissue evidence="13">Leaf</tissue>
    </source>
</reference>
<dbReference type="Pfam" id="PF03732">
    <property type="entry name" value="Retrotrans_gag"/>
    <property type="match status" value="1"/>
</dbReference>
<dbReference type="CDD" id="cd00303">
    <property type="entry name" value="retropepsin_like"/>
    <property type="match status" value="1"/>
</dbReference>
<evidence type="ECO:0000313" key="13">
    <source>
        <dbReference type="EMBL" id="KAK1678451.1"/>
    </source>
</evidence>
<keyword evidence="3" id="KW-0548">Nucleotidyltransferase</keyword>
<dbReference type="Gene3D" id="3.30.70.270">
    <property type="match status" value="2"/>
</dbReference>
<feature type="compositionally biased region" description="Acidic residues" evidence="8">
    <location>
        <begin position="232"/>
        <end position="245"/>
    </location>
</feature>
<dbReference type="CDD" id="cd09274">
    <property type="entry name" value="RNase_HI_RT_Ty3"/>
    <property type="match status" value="1"/>
</dbReference>
<feature type="region of interest" description="Disordered" evidence="8">
    <location>
        <begin position="1735"/>
        <end position="1754"/>
    </location>
</feature>
<evidence type="ECO:0000256" key="1">
    <source>
        <dbReference type="ARBA" id="ARBA00012493"/>
    </source>
</evidence>
<keyword evidence="6" id="KW-0378">Hydrolase</keyword>
<keyword evidence="4" id="KW-0540">Nuclease</keyword>
<dbReference type="SUPFAM" id="SSF50630">
    <property type="entry name" value="Acid proteases"/>
    <property type="match status" value="1"/>
</dbReference>
<evidence type="ECO:0000256" key="2">
    <source>
        <dbReference type="ARBA" id="ARBA00022679"/>
    </source>
</evidence>
<dbReference type="CDD" id="cd01647">
    <property type="entry name" value="RT_LTR"/>
    <property type="match status" value="1"/>
</dbReference>
<dbReference type="PANTHER" id="PTHR37984:SF5">
    <property type="entry name" value="PROTEIN NYNRIN-LIKE"/>
    <property type="match status" value="1"/>
</dbReference>
<dbReference type="InterPro" id="IPR050951">
    <property type="entry name" value="Retrovirus_Pol_polyprotein"/>
</dbReference>
<evidence type="ECO:0000256" key="6">
    <source>
        <dbReference type="ARBA" id="ARBA00022801"/>
    </source>
</evidence>
<evidence type="ECO:0000256" key="7">
    <source>
        <dbReference type="ARBA" id="ARBA00022918"/>
    </source>
</evidence>
<keyword evidence="7" id="KW-0695">RNA-directed DNA polymerase</keyword>
<dbReference type="Gene3D" id="2.40.70.10">
    <property type="entry name" value="Acid Proteases"/>
    <property type="match status" value="1"/>
</dbReference>
<dbReference type="SUPFAM" id="SSF56672">
    <property type="entry name" value="DNA/RNA polymerases"/>
    <property type="match status" value="1"/>
</dbReference>
<dbReference type="Pfam" id="PF17917">
    <property type="entry name" value="RT_RNaseH"/>
    <property type="match status" value="1"/>
</dbReference>
<evidence type="ECO:0000259" key="11">
    <source>
        <dbReference type="Pfam" id="PF13960"/>
    </source>
</evidence>
<dbReference type="Gene3D" id="3.10.10.10">
    <property type="entry name" value="HIV Type 1 Reverse Transcriptase, subunit A, domain 1"/>
    <property type="match status" value="1"/>
</dbReference>
<dbReference type="Pfam" id="PF13960">
    <property type="entry name" value="DUF4218"/>
    <property type="match status" value="1"/>
</dbReference>
<dbReference type="PANTHER" id="PTHR37984">
    <property type="entry name" value="PROTEIN CBG26694"/>
    <property type="match status" value="1"/>
</dbReference>
<dbReference type="InterPro" id="IPR043502">
    <property type="entry name" value="DNA/RNA_pol_sf"/>
</dbReference>
<dbReference type="InterPro" id="IPR043128">
    <property type="entry name" value="Rev_trsase/Diguanyl_cyclase"/>
</dbReference>
<evidence type="ECO:0000259" key="9">
    <source>
        <dbReference type="Pfam" id="PF00078"/>
    </source>
</evidence>